<dbReference type="EMBL" id="QEAP01000060">
    <property type="protein sequence ID" value="TPX76036.1"/>
    <property type="molecule type" value="Genomic_DNA"/>
</dbReference>
<keyword evidence="2" id="KW-0677">Repeat</keyword>
<dbReference type="STRING" id="246404.A0A507FL30"/>
<dbReference type="SUPFAM" id="SSF52075">
    <property type="entry name" value="Outer arm dynein light chain 1"/>
    <property type="match status" value="1"/>
</dbReference>
<evidence type="ECO:0000256" key="1">
    <source>
        <dbReference type="ARBA" id="ARBA00022614"/>
    </source>
</evidence>
<organism evidence="4 5">
    <name type="scientific">Chytriomyces confervae</name>
    <dbReference type="NCBI Taxonomy" id="246404"/>
    <lineage>
        <taxon>Eukaryota</taxon>
        <taxon>Fungi</taxon>
        <taxon>Fungi incertae sedis</taxon>
        <taxon>Chytridiomycota</taxon>
        <taxon>Chytridiomycota incertae sedis</taxon>
        <taxon>Chytridiomycetes</taxon>
        <taxon>Chytridiales</taxon>
        <taxon>Chytriomycetaceae</taxon>
        <taxon>Chytriomyces</taxon>
    </lineage>
</organism>
<dbReference type="OrthoDB" id="676979at2759"/>
<feature type="compositionally biased region" description="Low complexity" evidence="3">
    <location>
        <begin position="888"/>
        <end position="904"/>
    </location>
</feature>
<dbReference type="PROSITE" id="PS51450">
    <property type="entry name" value="LRR"/>
    <property type="match status" value="2"/>
</dbReference>
<feature type="compositionally biased region" description="Polar residues" evidence="3">
    <location>
        <begin position="845"/>
        <end position="857"/>
    </location>
</feature>
<protein>
    <submittedName>
        <fullName evidence="4">Uncharacterized protein</fullName>
    </submittedName>
</protein>
<keyword evidence="5" id="KW-1185">Reference proteome</keyword>
<dbReference type="PANTHER" id="PTHR15454">
    <property type="entry name" value="NISCHARIN RELATED"/>
    <property type="match status" value="1"/>
</dbReference>
<dbReference type="GO" id="GO:0005737">
    <property type="term" value="C:cytoplasm"/>
    <property type="evidence" value="ECO:0007669"/>
    <property type="project" value="TreeGrafter"/>
</dbReference>
<proteinExistence type="predicted"/>
<keyword evidence="1" id="KW-0433">Leucine-rich repeat</keyword>
<feature type="compositionally biased region" description="Low complexity" evidence="3">
    <location>
        <begin position="1105"/>
        <end position="1120"/>
    </location>
</feature>
<feature type="compositionally biased region" description="Low complexity" evidence="3">
    <location>
        <begin position="1918"/>
        <end position="1932"/>
    </location>
</feature>
<sequence length="2052" mass="219877">MAWQARYLIRTKINIFTVIFQERAGFCYIATAPSVTQHCRSQTGADRRKLNDLECGSAPLMRGGGPKKISSQLKKPLLVPSTQHMDDLHQVAQLVRTAIQPSALPARVDGVWNWDWSTPAEVLLNKSSSESLASNSSAQPTSFTPCPLSLPLRLIHAISINPALDAALSQSKPQATQSESHAPAVPAFSLFNLVFSAPSSQPGEPLSLNTLLSMLDKFNALHIECDHFNDSLQEYTINLAIFPRLASLRISIPDAHMLSKLRFSARNRSPSIRALTISSIRDTPDFSLTLLDFTNSTVVRTFLDQSAIPCLNLRNLNLDLPLISNLAPSLANIRFLDLSQNCISSFPLALDQLPCLTALSLASNRLTSFSVGGNDTQNSNVSFKCLSHLSLSSNSIEVIADFSDKRIFPVLRALDLRHNNLDDVLQLKGCSVIESLTEVLVYGNPVAQQDSHRLNIFTYFGARATLLKLDGQTPTQREQKEILASLTIAASTSSATRVNVKSTALHTARVKPSDVESPTSKLLQHQPQQPRQKKPTGPGVKRKKSKKPAVAIVEDFPVVGMDSLAETSPLPLRSAEGIDDQVTPYMSPHKNIGKLAMYEEDGASEPLDLMMESMYSDERSCTPVSEGNPGANPFMNLMMRTASTSDNVMLDENANVGDARMLEKSNEDDIPLQLDAVRLYSGSSVSVVGDTEGQSDILIARPVGLNVAADRRRANEGKKISRYYDAPTDFVFGGGGDTLSVATSDDEDSLTSPLLHYKTNADAGTDRSNSDASLGTDGQRSPVLGSISGTRGDRSLGNGGISVGPSPLRSMSSGSDALLPSSASADHSRSLSRMDKLERSVAAATVSSGRQSPQLEDSTFMRRNQPHTAKPNFPKMKAMGNPFEMQESKTSLSSSPTSTSTKLSQNSTPLAQTPSFLRKATAKAAISNDISKPFVEFTSTTLRQAETALEWQRKMAHVQEIARKETQQLAASISSNSDGVESKLSLSADRSGGGGFQEALNFTKSAGDTSLNPASRLFNSRSATIGINGGVGAASGSGTAALDTVGPYRRVYEFEPTSRIRDDESVRSRPVQVTYLEGATVFSPAASGTSGSERGSEPGDLNDFGASSGSGTTAVSGGSSLPSKRENVVAPLNQPLSRNLAQPQALRSPPVRPNEMNFKGLPRHTIRSGLYGNGEGGESGMDLAPRLILARPVTSNITVRRSHQDGSEAGSEMSGTASVYSSFQQRQNAANIRTSGLSRGGGVASSVFSGDSGGYSVFSGMTGRTTGSASIRNYLLNHGSGKPPASALVFPRAPNVPFLSINNSLQLHLKFNVFANDQEKILAWVAGSIVPQVSPYIEGVAGGATTSGRRRDSASSASSFLMGTPKVTPDAKLSAIKERMQTVERAGYILLTDKAIYLFTPTFPMPYNPFTGSNRTTPAAAAAANAHLSNVIAQVRYDDPTRSLKLARKIPLTHLARVDVGPNRQYMGIHFLANDEKANSGSANGGGGGASGGGGGGIGVEASLKVGGGRAVGSESTKKLPLSGIRSIVFLTRDRTATSRVLDNLVPLLYESTGRLVNSKFNLKGADGKVKVVNQDVEWSLAALRSKVLLKQTVATANGRGGFKNVVFNQVDIDGRIDWRDVVAKRNGVEMEPPEKKSWLSGILNNGFTGSSSNSVAAEPVQSLQRTSEILNEDDLDKATTNAVVLDKVNFEFLKLYLLVGWIVPHKQAPPTATKSKIPPSVTVTVNSVTLVATAEYIYLTNERFDAWPPPLFPLSTRPAAHVNSPFLEHAAAVAAAKQRGLNNAPRPPPPDPFQGLLAPEINQYSPPLRVGRVCDLVRCERWKTWRWKLGPHVTQVEEAPPLEQNIATLVQNGAIGIVRAVEGEWPIGGGSSSSSSSSSVSLEDKKARAGATSGWEWWVRVVFKDCESAEGQPNSASSDTPGPSSNASSSSMAGERTGSSGRHDSAAPKEYFWDLVFSTLDAANEFLEFVKDVRGVKPVHETEEMAISNGFASEEEEEKEVGTNEGANAREPFAADFPAAKEEFEEIEFARDSRLFDRVAWDGVGLVIGDD</sequence>
<feature type="region of interest" description="Disordered" evidence="3">
    <location>
        <begin position="757"/>
        <end position="914"/>
    </location>
</feature>
<feature type="region of interest" description="Disordered" evidence="3">
    <location>
        <begin position="1083"/>
        <end position="1173"/>
    </location>
</feature>
<reference evidence="4 5" key="1">
    <citation type="journal article" date="2019" name="Sci. Rep.">
        <title>Comparative genomics of chytrid fungi reveal insights into the obligate biotrophic and pathogenic lifestyle of Synchytrium endobioticum.</title>
        <authorList>
            <person name="van de Vossenberg B.T.L.H."/>
            <person name="Warris S."/>
            <person name="Nguyen H.D.T."/>
            <person name="van Gent-Pelzer M.P.E."/>
            <person name="Joly D.L."/>
            <person name="van de Geest H.C."/>
            <person name="Bonants P.J.M."/>
            <person name="Smith D.S."/>
            <person name="Levesque C.A."/>
            <person name="van der Lee T.A.J."/>
        </authorList>
    </citation>
    <scope>NUCLEOTIDE SEQUENCE [LARGE SCALE GENOMIC DNA]</scope>
    <source>
        <strain evidence="4 5">CBS 675.73</strain>
    </source>
</reference>
<feature type="region of interest" description="Disordered" evidence="3">
    <location>
        <begin position="508"/>
        <end position="548"/>
    </location>
</feature>
<accession>A0A507FL30</accession>
<dbReference type="Gene3D" id="3.80.10.10">
    <property type="entry name" value="Ribonuclease Inhibitor"/>
    <property type="match status" value="2"/>
</dbReference>
<comment type="caution">
    <text evidence="4">The sequence shown here is derived from an EMBL/GenBank/DDBJ whole genome shotgun (WGS) entry which is preliminary data.</text>
</comment>
<evidence type="ECO:0000313" key="4">
    <source>
        <dbReference type="EMBL" id="TPX76036.1"/>
    </source>
</evidence>
<feature type="compositionally biased region" description="Polar residues" evidence="3">
    <location>
        <begin position="770"/>
        <end position="779"/>
    </location>
</feature>
<dbReference type="Proteomes" id="UP000320333">
    <property type="component" value="Unassembled WGS sequence"/>
</dbReference>
<gene>
    <name evidence="4" type="ORF">CcCBS67573_g02691</name>
</gene>
<dbReference type="InterPro" id="IPR032675">
    <property type="entry name" value="LRR_dom_sf"/>
</dbReference>
<name>A0A507FL30_9FUNG</name>
<evidence type="ECO:0000313" key="5">
    <source>
        <dbReference type="Proteomes" id="UP000320333"/>
    </source>
</evidence>
<feature type="compositionally biased region" description="Polar residues" evidence="3">
    <location>
        <begin position="905"/>
        <end position="914"/>
    </location>
</feature>
<evidence type="ECO:0000256" key="3">
    <source>
        <dbReference type="SAM" id="MobiDB-lite"/>
    </source>
</evidence>
<feature type="region of interest" description="Disordered" evidence="3">
    <location>
        <begin position="1910"/>
        <end position="1945"/>
    </location>
</feature>
<evidence type="ECO:0000256" key="2">
    <source>
        <dbReference type="ARBA" id="ARBA00022737"/>
    </source>
</evidence>
<dbReference type="InterPro" id="IPR001611">
    <property type="entry name" value="Leu-rich_rpt"/>
</dbReference>
<feature type="compositionally biased region" description="Low complexity" evidence="3">
    <location>
        <begin position="521"/>
        <end position="530"/>
    </location>
</feature>
<feature type="compositionally biased region" description="Low complexity" evidence="3">
    <location>
        <begin position="810"/>
        <end position="825"/>
    </location>
</feature>
<feature type="compositionally biased region" description="Basic and acidic residues" evidence="3">
    <location>
        <begin position="826"/>
        <end position="839"/>
    </location>
</feature>